<gene>
    <name evidence="2" type="ORF">NDU88_005105</name>
</gene>
<organism evidence="2 3">
    <name type="scientific">Pleurodeles waltl</name>
    <name type="common">Iberian ribbed newt</name>
    <dbReference type="NCBI Taxonomy" id="8319"/>
    <lineage>
        <taxon>Eukaryota</taxon>
        <taxon>Metazoa</taxon>
        <taxon>Chordata</taxon>
        <taxon>Craniata</taxon>
        <taxon>Vertebrata</taxon>
        <taxon>Euteleostomi</taxon>
        <taxon>Amphibia</taxon>
        <taxon>Batrachia</taxon>
        <taxon>Caudata</taxon>
        <taxon>Salamandroidea</taxon>
        <taxon>Salamandridae</taxon>
        <taxon>Pleurodelinae</taxon>
        <taxon>Pleurodeles</taxon>
    </lineage>
</organism>
<reference evidence="2" key="1">
    <citation type="journal article" date="2022" name="bioRxiv">
        <title>Sequencing and chromosome-scale assembly of the giantPleurodeles waltlgenome.</title>
        <authorList>
            <person name="Brown T."/>
            <person name="Elewa A."/>
            <person name="Iarovenko S."/>
            <person name="Subramanian E."/>
            <person name="Araus A.J."/>
            <person name="Petzold A."/>
            <person name="Susuki M."/>
            <person name="Suzuki K.-i.T."/>
            <person name="Hayashi T."/>
            <person name="Toyoda A."/>
            <person name="Oliveira C."/>
            <person name="Osipova E."/>
            <person name="Leigh N.D."/>
            <person name="Simon A."/>
            <person name="Yun M.H."/>
        </authorList>
    </citation>
    <scope>NUCLEOTIDE SEQUENCE</scope>
    <source>
        <strain evidence="2">20211129_DDA</strain>
        <tissue evidence="2">Liver</tissue>
    </source>
</reference>
<evidence type="ECO:0000313" key="2">
    <source>
        <dbReference type="EMBL" id="KAJ1173268.1"/>
    </source>
</evidence>
<feature type="region of interest" description="Disordered" evidence="1">
    <location>
        <begin position="75"/>
        <end position="96"/>
    </location>
</feature>
<evidence type="ECO:0000313" key="3">
    <source>
        <dbReference type="Proteomes" id="UP001066276"/>
    </source>
</evidence>
<sequence>MLEHPPSGRVEPGDRCRRLQEAGAGYGGSGRVAALGPCGLASLRSGAVAALEGDALLVLCGGCAALLTRRRAPEPESSRAWAPGWRHKPAATVMDI</sequence>
<name>A0AAV7T9N0_PLEWA</name>
<dbReference type="Proteomes" id="UP001066276">
    <property type="component" value="Chromosome 4_1"/>
</dbReference>
<protein>
    <submittedName>
        <fullName evidence="2">Uncharacterized protein</fullName>
    </submittedName>
</protein>
<comment type="caution">
    <text evidence="2">The sequence shown here is derived from an EMBL/GenBank/DDBJ whole genome shotgun (WGS) entry which is preliminary data.</text>
</comment>
<accession>A0AAV7T9N0</accession>
<proteinExistence type="predicted"/>
<keyword evidence="3" id="KW-1185">Reference proteome</keyword>
<dbReference type="AlphaFoldDB" id="A0AAV7T9N0"/>
<dbReference type="EMBL" id="JANPWB010000007">
    <property type="protein sequence ID" value="KAJ1173268.1"/>
    <property type="molecule type" value="Genomic_DNA"/>
</dbReference>
<evidence type="ECO:0000256" key="1">
    <source>
        <dbReference type="SAM" id="MobiDB-lite"/>
    </source>
</evidence>